<evidence type="ECO:0000313" key="2">
    <source>
        <dbReference type="EMBL" id="SVD72643.1"/>
    </source>
</evidence>
<reference evidence="2" key="1">
    <citation type="submission" date="2018-05" db="EMBL/GenBank/DDBJ databases">
        <authorList>
            <person name="Lanie J.A."/>
            <person name="Ng W.-L."/>
            <person name="Kazmierczak K.M."/>
            <person name="Andrzejewski T.M."/>
            <person name="Davidsen T.M."/>
            <person name="Wayne K.J."/>
            <person name="Tettelin H."/>
            <person name="Glass J.I."/>
            <person name="Rusch D."/>
            <person name="Podicherti R."/>
            <person name="Tsui H.-C.T."/>
            <person name="Winkler M.E."/>
        </authorList>
    </citation>
    <scope>NUCLEOTIDE SEQUENCE</scope>
</reference>
<dbReference type="PANTHER" id="PTHR42795">
    <property type="entry name" value="ALANINE DEHYDROGENASE"/>
    <property type="match status" value="1"/>
</dbReference>
<feature type="non-terminal residue" evidence="2">
    <location>
        <position position="1"/>
    </location>
</feature>
<dbReference type="GO" id="GO:0005886">
    <property type="term" value="C:plasma membrane"/>
    <property type="evidence" value="ECO:0007669"/>
    <property type="project" value="TreeGrafter"/>
</dbReference>
<evidence type="ECO:0000259" key="1">
    <source>
        <dbReference type="SMART" id="SM01003"/>
    </source>
</evidence>
<name>A0A382XNS0_9ZZZZ</name>
<proteinExistence type="predicted"/>
<feature type="domain" description="Alanine dehydrogenase/pyridine nucleotide transhydrogenase N-terminal" evidence="1">
    <location>
        <begin position="4"/>
        <end position="55"/>
    </location>
</feature>
<dbReference type="InterPro" id="IPR007886">
    <property type="entry name" value="AlaDH/PNT_N"/>
</dbReference>
<dbReference type="SUPFAM" id="SSF52283">
    <property type="entry name" value="Formate/glycerate dehydrogenase catalytic domain-like"/>
    <property type="match status" value="1"/>
</dbReference>
<dbReference type="GO" id="GO:0006524">
    <property type="term" value="P:alanine catabolic process"/>
    <property type="evidence" value="ECO:0007669"/>
    <property type="project" value="TreeGrafter"/>
</dbReference>
<dbReference type="Gene3D" id="3.40.50.720">
    <property type="entry name" value="NAD(P)-binding Rossmann-like Domain"/>
    <property type="match status" value="1"/>
</dbReference>
<dbReference type="AlphaFoldDB" id="A0A382XNS0"/>
<dbReference type="Pfam" id="PF05222">
    <property type="entry name" value="AlaDh_PNT_N"/>
    <property type="match status" value="1"/>
</dbReference>
<dbReference type="PANTHER" id="PTHR42795:SF1">
    <property type="entry name" value="ALANINE DEHYDROGENASE"/>
    <property type="match status" value="1"/>
</dbReference>
<gene>
    <name evidence="2" type="ORF">METZ01_LOCUS425497</name>
</gene>
<organism evidence="2">
    <name type="scientific">marine metagenome</name>
    <dbReference type="NCBI Taxonomy" id="408172"/>
    <lineage>
        <taxon>unclassified sequences</taxon>
        <taxon>metagenomes</taxon>
        <taxon>ecological metagenomes</taxon>
    </lineage>
</organism>
<sequence>VNIGLPREVKDNEFRVGLVPAGVHALSKDGHQVLIESNAGEGSGFSDEEYQAAGG</sequence>
<protein>
    <recommendedName>
        <fullName evidence="1">Alanine dehydrogenase/pyridine nucleotide transhydrogenase N-terminal domain-containing protein</fullName>
    </recommendedName>
</protein>
<accession>A0A382XNS0</accession>
<dbReference type="SMART" id="SM01003">
    <property type="entry name" value="AlaDh_PNT_N"/>
    <property type="match status" value="1"/>
</dbReference>
<feature type="non-terminal residue" evidence="2">
    <location>
        <position position="55"/>
    </location>
</feature>
<dbReference type="EMBL" id="UINC01169219">
    <property type="protein sequence ID" value="SVD72643.1"/>
    <property type="molecule type" value="Genomic_DNA"/>
</dbReference>
<dbReference type="GO" id="GO:0000286">
    <property type="term" value="F:alanine dehydrogenase activity"/>
    <property type="evidence" value="ECO:0007669"/>
    <property type="project" value="TreeGrafter"/>
</dbReference>